<dbReference type="Pfam" id="PF02403">
    <property type="entry name" value="Seryl_tRNA_N"/>
    <property type="match status" value="1"/>
</dbReference>
<dbReference type="Pfam" id="PF00587">
    <property type="entry name" value="tRNA-synt_2b"/>
    <property type="match status" value="1"/>
</dbReference>
<dbReference type="InterPro" id="IPR006195">
    <property type="entry name" value="aa-tRNA-synth_II"/>
</dbReference>
<feature type="binding site" evidence="10">
    <location>
        <position position="241"/>
    </location>
    <ligand>
        <name>L-serine</name>
        <dbReference type="ChEBI" id="CHEBI:33384"/>
    </ligand>
</feature>
<feature type="binding site" evidence="10">
    <location>
        <position position="297"/>
    </location>
    <ligand>
        <name>L-serine</name>
        <dbReference type="ChEBI" id="CHEBI:33384"/>
    </ligand>
</feature>
<feature type="binding site" evidence="11">
    <location>
        <begin position="274"/>
        <end position="276"/>
    </location>
    <ligand>
        <name>ATP</name>
        <dbReference type="ChEBI" id="CHEBI:30616"/>
    </ligand>
</feature>
<dbReference type="PANTHER" id="PTHR11778">
    <property type="entry name" value="SERYL-TRNA SYNTHETASE"/>
    <property type="match status" value="1"/>
</dbReference>
<evidence type="ECO:0000313" key="15">
    <source>
        <dbReference type="Proteomes" id="UP000245768"/>
    </source>
</evidence>
<evidence type="ECO:0000256" key="8">
    <source>
        <dbReference type="ARBA" id="ARBA00031113"/>
    </source>
</evidence>
<feature type="site" description="Important for serine binding" evidence="10">
    <location>
        <position position="399"/>
    </location>
</feature>
<dbReference type="FunFam" id="3.30.930.10:FF:000026">
    <property type="entry name" value="Seryl-tRNA synthetase, cytoplasmic"/>
    <property type="match status" value="1"/>
</dbReference>
<organism evidence="14 15">
    <name type="scientific">Acaromyces ingoldii</name>
    <dbReference type="NCBI Taxonomy" id="215250"/>
    <lineage>
        <taxon>Eukaryota</taxon>
        <taxon>Fungi</taxon>
        <taxon>Dikarya</taxon>
        <taxon>Basidiomycota</taxon>
        <taxon>Ustilaginomycotina</taxon>
        <taxon>Exobasidiomycetes</taxon>
        <taxon>Exobasidiales</taxon>
        <taxon>Cryptobasidiaceae</taxon>
        <taxon>Acaromyces</taxon>
    </lineage>
</organism>
<evidence type="ECO:0000256" key="2">
    <source>
        <dbReference type="ARBA" id="ARBA00012840"/>
    </source>
</evidence>
<dbReference type="PRINTS" id="PR00981">
    <property type="entry name" value="TRNASYNTHSER"/>
</dbReference>
<feature type="binding site" evidence="10">
    <location>
        <position position="397"/>
    </location>
    <ligand>
        <name>L-serine</name>
        <dbReference type="ChEBI" id="CHEBI:33384"/>
    </ligand>
</feature>
<evidence type="ECO:0000256" key="3">
    <source>
        <dbReference type="ARBA" id="ARBA00022598"/>
    </source>
</evidence>
<keyword evidence="6" id="KW-0648">Protein biosynthesis</keyword>
<dbReference type="Proteomes" id="UP000245768">
    <property type="component" value="Unassembled WGS sequence"/>
</dbReference>
<comment type="similarity">
    <text evidence="1">Belongs to the class-II aminoacyl-tRNA synthetase family. Type-1 seryl-tRNA synthetase subfamily.</text>
</comment>
<feature type="region of interest" description="Disordered" evidence="12">
    <location>
        <begin position="1"/>
        <end position="27"/>
    </location>
</feature>
<dbReference type="SUPFAM" id="SSF46589">
    <property type="entry name" value="tRNA-binding arm"/>
    <property type="match status" value="1"/>
</dbReference>
<dbReference type="GO" id="GO:0004828">
    <property type="term" value="F:serine-tRNA ligase activity"/>
    <property type="evidence" value="ECO:0007669"/>
    <property type="project" value="UniProtKB-EC"/>
</dbReference>
<dbReference type="InterPro" id="IPR015866">
    <property type="entry name" value="Ser-tRNA-synth_1_N"/>
</dbReference>
<accession>A0A316YGE0</accession>
<dbReference type="Gene3D" id="3.30.930.10">
    <property type="entry name" value="Bira Bifunctional Protein, Domain 2"/>
    <property type="match status" value="1"/>
</dbReference>
<dbReference type="PROSITE" id="PS50862">
    <property type="entry name" value="AA_TRNA_LIGASE_II"/>
    <property type="match status" value="1"/>
</dbReference>
<feature type="binding site" evidence="11">
    <location>
        <begin position="290"/>
        <end position="293"/>
    </location>
    <ligand>
        <name>ATP</name>
        <dbReference type="ChEBI" id="CHEBI:30616"/>
    </ligand>
</feature>
<sequence length="453" mass="51350">MIDLQMLQPEKGGDPKVVIESQKKRGAPPELVDTVLALYKEWTTLDFQLNRLQKDGNAVQKEITAKKKAKESADAEMEKKKEIDAKIAELKPKVAEKEAEMRSKAGTIGNIVGDKVPISQTEDDNAQIKTWHPDGPNAQVEKKQGILSHHEVMMRLEAFDMERGSKISGHRGFFLTGDGVDLNQALINYGLDFLRKKGYKKIMTPFMMRKNVMSKTAQLDQFDEELYKVTGDEDDKYLIATSEQPISAFHSDELFDKPETQLPIKYAGYSTCFRKEAGAHGKDTWGIFRVHQFEKVEQFCITDPASSWDMLETMLANSEEFYQSLGLPYQVVAIVSGALNNAAAMKYDLEAWFPYQGEYKELVSCSNCTDYQSRRLEVQCGVKKQGDSKRNYVHMLNGTLCATERALCCVVENYQTPDGLTIPEPLRPYMQGRDFLPFTRELPKGTTSQQKKK</sequence>
<keyword evidence="4" id="KW-0547">Nucleotide-binding</keyword>
<evidence type="ECO:0000256" key="9">
    <source>
        <dbReference type="ARBA" id="ARBA00034892"/>
    </source>
</evidence>
<dbReference type="RefSeq" id="XP_025375374.1">
    <property type="nucleotide sequence ID" value="XM_025525207.1"/>
</dbReference>
<keyword evidence="15" id="KW-1185">Reference proteome</keyword>
<keyword evidence="3 14" id="KW-0436">Ligase</keyword>
<dbReference type="FunCoup" id="A0A316YGE0">
    <property type="interactions" value="489"/>
</dbReference>
<dbReference type="InterPro" id="IPR033729">
    <property type="entry name" value="SerRS_core"/>
</dbReference>
<dbReference type="InterPro" id="IPR010978">
    <property type="entry name" value="tRNA-bd_arm"/>
</dbReference>
<evidence type="ECO:0000256" key="4">
    <source>
        <dbReference type="ARBA" id="ARBA00022741"/>
    </source>
</evidence>
<dbReference type="InParanoid" id="A0A316YGE0"/>
<dbReference type="OrthoDB" id="10264585at2759"/>
<dbReference type="NCBIfam" id="TIGR00414">
    <property type="entry name" value="serS"/>
    <property type="match status" value="1"/>
</dbReference>
<gene>
    <name evidence="14" type="ORF">FA10DRAFT_303165</name>
</gene>
<dbReference type="EMBL" id="KZ819638">
    <property type="protein sequence ID" value="PWN88176.1"/>
    <property type="molecule type" value="Genomic_DNA"/>
</dbReference>
<dbReference type="AlphaFoldDB" id="A0A316YGE0"/>
<dbReference type="SUPFAM" id="SSF55681">
    <property type="entry name" value="Class II aaRS and biotin synthetases"/>
    <property type="match status" value="1"/>
</dbReference>
<evidence type="ECO:0000256" key="12">
    <source>
        <dbReference type="SAM" id="MobiDB-lite"/>
    </source>
</evidence>
<evidence type="ECO:0000256" key="5">
    <source>
        <dbReference type="ARBA" id="ARBA00022840"/>
    </source>
</evidence>
<reference evidence="14 15" key="1">
    <citation type="journal article" date="2018" name="Mol. Biol. Evol.">
        <title>Broad Genomic Sampling Reveals a Smut Pathogenic Ancestry of the Fungal Clade Ustilaginomycotina.</title>
        <authorList>
            <person name="Kijpornyongpan T."/>
            <person name="Mondo S.J."/>
            <person name="Barry K."/>
            <person name="Sandor L."/>
            <person name="Lee J."/>
            <person name="Lipzen A."/>
            <person name="Pangilinan J."/>
            <person name="LaButti K."/>
            <person name="Hainaut M."/>
            <person name="Henrissat B."/>
            <person name="Grigoriev I.V."/>
            <person name="Spatafora J.W."/>
            <person name="Aime M.C."/>
        </authorList>
    </citation>
    <scope>NUCLEOTIDE SEQUENCE [LARGE SCALE GENOMIC DNA]</scope>
    <source>
        <strain evidence="14 15">MCA 4198</strain>
    </source>
</reference>
<dbReference type="InterPro" id="IPR002314">
    <property type="entry name" value="aa-tRNA-synt_IIb"/>
</dbReference>
<dbReference type="InterPro" id="IPR042103">
    <property type="entry name" value="SerRS_1_N_sf"/>
</dbReference>
<feature type="binding site" evidence="11">
    <location>
        <begin position="361"/>
        <end position="364"/>
    </location>
    <ligand>
        <name>ATP</name>
        <dbReference type="ChEBI" id="CHEBI:30616"/>
    </ligand>
</feature>
<protein>
    <recommendedName>
        <fullName evidence="2">serine--tRNA ligase</fullName>
        <ecNumber evidence="2">6.1.1.11</ecNumber>
    </recommendedName>
    <alternativeName>
        <fullName evidence="8">Seryl-tRNA synthetase</fullName>
    </alternativeName>
    <alternativeName>
        <fullName evidence="9">Seryl-tRNA(Ser) synthetase</fullName>
    </alternativeName>
</protein>
<dbReference type="STRING" id="215250.A0A316YGE0"/>
<dbReference type="PIRSF" id="PIRSF001529">
    <property type="entry name" value="Ser-tRNA-synth_IIa"/>
    <property type="match status" value="1"/>
</dbReference>
<dbReference type="InterPro" id="IPR045864">
    <property type="entry name" value="aa-tRNA-synth_II/BPL/LPL"/>
</dbReference>
<name>A0A316YGE0_9BASI</name>
<proteinExistence type="inferred from homology"/>
<dbReference type="GO" id="GO:0005524">
    <property type="term" value="F:ATP binding"/>
    <property type="evidence" value="ECO:0007669"/>
    <property type="project" value="UniProtKB-KW"/>
</dbReference>
<dbReference type="InterPro" id="IPR002317">
    <property type="entry name" value="Ser-tRNA-ligase_type_1"/>
</dbReference>
<feature type="binding site" evidence="10">
    <location>
        <position position="274"/>
    </location>
    <ligand>
        <name>L-serine</name>
        <dbReference type="ChEBI" id="CHEBI:33384"/>
    </ligand>
</feature>
<evidence type="ECO:0000256" key="1">
    <source>
        <dbReference type="ARBA" id="ARBA00010728"/>
    </source>
</evidence>
<dbReference type="Gene3D" id="1.10.287.40">
    <property type="entry name" value="Serine-tRNA synthetase, tRNA binding domain"/>
    <property type="match status" value="1"/>
</dbReference>
<dbReference type="GeneID" id="37047123"/>
<evidence type="ECO:0000313" key="14">
    <source>
        <dbReference type="EMBL" id="PWN88176.1"/>
    </source>
</evidence>
<keyword evidence="7" id="KW-0030">Aminoacyl-tRNA synthetase</keyword>
<dbReference type="EC" id="6.1.1.11" evidence="2"/>
<evidence type="ECO:0000256" key="6">
    <source>
        <dbReference type="ARBA" id="ARBA00022917"/>
    </source>
</evidence>
<dbReference type="UniPathway" id="UPA00906">
    <property type="reaction ID" value="UER00895"/>
</dbReference>
<evidence type="ECO:0000259" key="13">
    <source>
        <dbReference type="PROSITE" id="PS50862"/>
    </source>
</evidence>
<evidence type="ECO:0000256" key="11">
    <source>
        <dbReference type="PIRSR" id="PIRSR001529-2"/>
    </source>
</evidence>
<evidence type="ECO:0000256" key="10">
    <source>
        <dbReference type="PIRSR" id="PIRSR001529-1"/>
    </source>
</evidence>
<feature type="domain" description="Aminoacyl-transfer RNA synthetases class-II family profile" evidence="13">
    <location>
        <begin position="148"/>
        <end position="437"/>
    </location>
</feature>
<evidence type="ECO:0000256" key="7">
    <source>
        <dbReference type="ARBA" id="ARBA00023146"/>
    </source>
</evidence>
<keyword evidence="5 11" id="KW-0067">ATP-binding</keyword>
<dbReference type="CDD" id="cd00770">
    <property type="entry name" value="SerRS_core"/>
    <property type="match status" value="1"/>
</dbReference>
<dbReference type="GO" id="GO:0006434">
    <property type="term" value="P:seryl-tRNA aminoacylation"/>
    <property type="evidence" value="ECO:0007669"/>
    <property type="project" value="InterPro"/>
</dbReference>